<dbReference type="AlphaFoldDB" id="A0A4Y7SYM1"/>
<keyword evidence="2" id="KW-1185">Reference proteome</keyword>
<evidence type="ECO:0000313" key="2">
    <source>
        <dbReference type="Proteomes" id="UP000298030"/>
    </source>
</evidence>
<evidence type="ECO:0000313" key="1">
    <source>
        <dbReference type="EMBL" id="TEB26957.1"/>
    </source>
</evidence>
<gene>
    <name evidence="1" type="ORF">FA13DRAFT_1816592</name>
</gene>
<name>A0A4Y7SYM1_COPMI</name>
<reference evidence="1 2" key="1">
    <citation type="journal article" date="2019" name="Nat. Ecol. Evol.">
        <title>Megaphylogeny resolves global patterns of mushroom evolution.</title>
        <authorList>
            <person name="Varga T."/>
            <person name="Krizsan K."/>
            <person name="Foldi C."/>
            <person name="Dima B."/>
            <person name="Sanchez-Garcia M."/>
            <person name="Sanchez-Ramirez S."/>
            <person name="Szollosi G.J."/>
            <person name="Szarkandi J.G."/>
            <person name="Papp V."/>
            <person name="Albert L."/>
            <person name="Andreopoulos W."/>
            <person name="Angelini C."/>
            <person name="Antonin V."/>
            <person name="Barry K.W."/>
            <person name="Bougher N.L."/>
            <person name="Buchanan P."/>
            <person name="Buyck B."/>
            <person name="Bense V."/>
            <person name="Catcheside P."/>
            <person name="Chovatia M."/>
            <person name="Cooper J."/>
            <person name="Damon W."/>
            <person name="Desjardin D."/>
            <person name="Finy P."/>
            <person name="Geml J."/>
            <person name="Haridas S."/>
            <person name="Hughes K."/>
            <person name="Justo A."/>
            <person name="Karasinski D."/>
            <person name="Kautmanova I."/>
            <person name="Kiss B."/>
            <person name="Kocsube S."/>
            <person name="Kotiranta H."/>
            <person name="LaButti K.M."/>
            <person name="Lechner B.E."/>
            <person name="Liimatainen K."/>
            <person name="Lipzen A."/>
            <person name="Lukacs Z."/>
            <person name="Mihaltcheva S."/>
            <person name="Morgado L.N."/>
            <person name="Niskanen T."/>
            <person name="Noordeloos M.E."/>
            <person name="Ohm R.A."/>
            <person name="Ortiz-Santana B."/>
            <person name="Ovrebo C."/>
            <person name="Racz N."/>
            <person name="Riley R."/>
            <person name="Savchenko A."/>
            <person name="Shiryaev A."/>
            <person name="Soop K."/>
            <person name="Spirin V."/>
            <person name="Szebenyi C."/>
            <person name="Tomsovsky M."/>
            <person name="Tulloss R.E."/>
            <person name="Uehling J."/>
            <person name="Grigoriev I.V."/>
            <person name="Vagvolgyi C."/>
            <person name="Papp T."/>
            <person name="Martin F.M."/>
            <person name="Miettinen O."/>
            <person name="Hibbett D.S."/>
            <person name="Nagy L.G."/>
        </authorList>
    </citation>
    <scope>NUCLEOTIDE SEQUENCE [LARGE SCALE GENOMIC DNA]</scope>
    <source>
        <strain evidence="1 2">FP101781</strain>
    </source>
</reference>
<dbReference type="OrthoDB" id="2882671at2759"/>
<dbReference type="EMBL" id="QPFP01000044">
    <property type="protein sequence ID" value="TEB26957.1"/>
    <property type="molecule type" value="Genomic_DNA"/>
</dbReference>
<accession>A0A4Y7SYM1</accession>
<dbReference type="SUPFAM" id="SSF52047">
    <property type="entry name" value="RNI-like"/>
    <property type="match status" value="1"/>
</dbReference>
<proteinExistence type="predicted"/>
<dbReference type="Proteomes" id="UP000298030">
    <property type="component" value="Unassembled WGS sequence"/>
</dbReference>
<protein>
    <submittedName>
        <fullName evidence="1">Uncharacterized protein</fullName>
    </submittedName>
</protein>
<sequence>MALNADLQKELDARIFALELELRDLKERRNALSPISCLPLEILCKIFVLSVPSIDYEEYEGRIIPHAVALSRVSHGWRTITLDYPEIWGHLHVGVQTKSKLVDLALDRAHRSPIYLNLCGFFRDGKPLDSIPALTKIVHERPTQCRALDLYVHEESLRSVLDGQKVGFDRLKYLKLDVVGSNNRYLPLTEFLESAFPQLHHLDLGWRIRIPSDCNLLQSPHLTHIDIRGVLTVDDALIGLFALFKRSSRLQHFSVGRISCGGSSISRRQPQFCDSNEAIRLASLENLSLRLHDANAARVVTLLQSISVPARARLQILCPRFEDTTPLMVALQHAYGHLAPTALRIKGCIVTAWDDNSHDLATPWIQVDTLSDSFSGLRNCHIWEWGWSFASLRTLTLGGLSAVLPDGDAGSFWGYLAETAVETLRIDSFCVSDVEISQLLESFRRGSNLCGAPIIPWPSLQTLLSILPRRSGYEYRRTRQDLTTPTFHQQIEYALDLVDALKERESAAGAKPLDMLEFIQPFDYPLDEDVLEMLNNGAVKVKVAQRLK</sequence>
<comment type="caution">
    <text evidence="1">The sequence shown here is derived from an EMBL/GenBank/DDBJ whole genome shotgun (WGS) entry which is preliminary data.</text>
</comment>
<organism evidence="1 2">
    <name type="scientific">Coprinellus micaceus</name>
    <name type="common">Glistening ink-cap mushroom</name>
    <name type="synonym">Coprinus micaceus</name>
    <dbReference type="NCBI Taxonomy" id="71717"/>
    <lineage>
        <taxon>Eukaryota</taxon>
        <taxon>Fungi</taxon>
        <taxon>Dikarya</taxon>
        <taxon>Basidiomycota</taxon>
        <taxon>Agaricomycotina</taxon>
        <taxon>Agaricomycetes</taxon>
        <taxon>Agaricomycetidae</taxon>
        <taxon>Agaricales</taxon>
        <taxon>Agaricineae</taxon>
        <taxon>Psathyrellaceae</taxon>
        <taxon>Coprinellus</taxon>
    </lineage>
</organism>